<dbReference type="InterPro" id="IPR051607">
    <property type="entry name" value="Metallo-dep_hydrolases"/>
</dbReference>
<accession>F8L7Y9</accession>
<dbReference type="AlphaFoldDB" id="F8L7Y9"/>
<dbReference type="SUPFAM" id="SSF51338">
    <property type="entry name" value="Composite domain of metallo-dependent hydrolases"/>
    <property type="match status" value="1"/>
</dbReference>
<evidence type="ECO:0000313" key="7">
    <source>
        <dbReference type="Proteomes" id="UP000000496"/>
    </source>
</evidence>
<organism evidence="6 7">
    <name type="scientific">Simkania negevensis (strain ATCC VR-1471 / DSM 27360 / Z)</name>
    <dbReference type="NCBI Taxonomy" id="331113"/>
    <lineage>
        <taxon>Bacteria</taxon>
        <taxon>Pseudomonadati</taxon>
        <taxon>Chlamydiota</taxon>
        <taxon>Chlamydiia</taxon>
        <taxon>Parachlamydiales</taxon>
        <taxon>Simkaniaceae</taxon>
        <taxon>Simkania</taxon>
    </lineage>
</organism>
<evidence type="ECO:0000256" key="1">
    <source>
        <dbReference type="ARBA" id="ARBA00001947"/>
    </source>
</evidence>
<comment type="cofactor">
    <cofactor evidence="1">
        <name>Zn(2+)</name>
        <dbReference type="ChEBI" id="CHEBI:29105"/>
    </cofactor>
</comment>
<dbReference type="GO" id="GO:0005829">
    <property type="term" value="C:cytosol"/>
    <property type="evidence" value="ECO:0007669"/>
    <property type="project" value="TreeGrafter"/>
</dbReference>
<dbReference type="Gene3D" id="3.20.20.140">
    <property type="entry name" value="Metal-dependent hydrolases"/>
    <property type="match status" value="1"/>
</dbReference>
<feature type="domain" description="Amidohydrolase-related" evidence="5">
    <location>
        <begin position="86"/>
        <end position="454"/>
    </location>
</feature>
<dbReference type="InterPro" id="IPR006680">
    <property type="entry name" value="Amidohydro-rel"/>
</dbReference>
<keyword evidence="2" id="KW-0479">Metal-binding</keyword>
<dbReference type="SUPFAM" id="SSF51556">
    <property type="entry name" value="Metallo-dependent hydrolases"/>
    <property type="match status" value="1"/>
</dbReference>
<name>F8L7Y9_SIMNZ</name>
<keyword evidence="3 6" id="KW-0378">Hydrolase</keyword>
<keyword evidence="4" id="KW-0862">Zinc</keyword>
<dbReference type="Proteomes" id="UP000000496">
    <property type="component" value="Chromosome gsn.131"/>
</dbReference>
<sequence>MQHEELGVEKKFAFSYSNKKLNDRWTKEMAHTTSVLGTLISPLDSGDFLTLEKGAITYDQEGTILNIGQLQEPVNHQVIDTNGALILPGLIDTHNHLSQYPIVGACDLAIGDWLEKYVFPEEIHFNQDLEFAAFLSRTFFQQALSQGTTCMATFVTSSAQATTKVFQEAHQSGLRAIVGQVLMDINSPPHLKTDLNHVFEQLDTHLRSWHKRGELEVSINPRFAVTCSEQLLRQAAHYAQTHDLLLHTHLDYVPEFAMSITQNFPWADNLLEVFKNTDFFTPRTLFAHGTGLSESEWKELGKKHAAICHCPNSNIFWNMGLLPVTKLIDWGSIVALGTDSGGGANLSLFDIMRSASEISHILQEQKVSENKLSLQDLLRMATLNGAKALGLQDKVGSLERGKDADFIIVQDQICDPLYPNSLSSYQKPLERLGRTIFRPHPQQVKAVYIKGKKVWPI</sequence>
<gene>
    <name evidence="6" type="primary">gDA</name>
    <name evidence="6" type="ordered locus">SNE_A10140</name>
</gene>
<evidence type="ECO:0000256" key="2">
    <source>
        <dbReference type="ARBA" id="ARBA00022723"/>
    </source>
</evidence>
<evidence type="ECO:0000313" key="6">
    <source>
        <dbReference type="EMBL" id="CCB88891.1"/>
    </source>
</evidence>
<dbReference type="EMBL" id="FR872582">
    <property type="protein sequence ID" value="CCB88891.1"/>
    <property type="molecule type" value="Genomic_DNA"/>
</dbReference>
<evidence type="ECO:0000259" key="5">
    <source>
        <dbReference type="Pfam" id="PF01979"/>
    </source>
</evidence>
<dbReference type="HOGENOM" id="CLU_012358_0_2_0"/>
<dbReference type="Gene3D" id="2.30.40.10">
    <property type="entry name" value="Urease, subunit C, domain 1"/>
    <property type="match status" value="1"/>
</dbReference>
<proteinExistence type="predicted"/>
<dbReference type="InterPro" id="IPR011059">
    <property type="entry name" value="Metal-dep_hydrolase_composite"/>
</dbReference>
<dbReference type="PANTHER" id="PTHR11271">
    <property type="entry name" value="GUANINE DEAMINASE"/>
    <property type="match status" value="1"/>
</dbReference>
<reference key="1">
    <citation type="journal article" date="2011" name="Mol. Biol. Evol.">
        <title>Unity in variety -- the pan-genome of the Chlamydiae.</title>
        <authorList>
            <person name="Collingro A."/>
            <person name="Tischler P."/>
            <person name="Weinmaier T."/>
            <person name="Penz T."/>
            <person name="Heinz E."/>
            <person name="Brunham R.C."/>
            <person name="Read T.D."/>
            <person name="Bavoil P.M."/>
            <person name="Sachse K."/>
            <person name="Kahane S."/>
            <person name="Friedman M.G."/>
            <person name="Rattei T."/>
            <person name="Myers G.S.A."/>
            <person name="Horn M."/>
        </authorList>
    </citation>
    <scope>NUCLEOTIDE SEQUENCE</scope>
    <source>
        <strain>Z</strain>
    </source>
</reference>
<dbReference type="GO" id="GO:0046098">
    <property type="term" value="P:guanine metabolic process"/>
    <property type="evidence" value="ECO:0007669"/>
    <property type="project" value="TreeGrafter"/>
</dbReference>
<dbReference type="Pfam" id="PF01979">
    <property type="entry name" value="Amidohydro_1"/>
    <property type="match status" value="1"/>
</dbReference>
<dbReference type="GO" id="GO:0008892">
    <property type="term" value="F:guanine deaminase activity"/>
    <property type="evidence" value="ECO:0007669"/>
    <property type="project" value="UniProtKB-EC"/>
</dbReference>
<evidence type="ECO:0000256" key="3">
    <source>
        <dbReference type="ARBA" id="ARBA00022801"/>
    </source>
</evidence>
<keyword evidence="7" id="KW-1185">Reference proteome</keyword>
<dbReference type="KEGG" id="sng:SNE_A10140"/>
<dbReference type="PANTHER" id="PTHR11271:SF6">
    <property type="entry name" value="GUANINE DEAMINASE"/>
    <property type="match status" value="1"/>
</dbReference>
<dbReference type="eggNOG" id="COG0402">
    <property type="taxonomic scope" value="Bacteria"/>
</dbReference>
<dbReference type="GO" id="GO:0008270">
    <property type="term" value="F:zinc ion binding"/>
    <property type="evidence" value="ECO:0007669"/>
    <property type="project" value="TreeGrafter"/>
</dbReference>
<reference evidence="6 7" key="2">
    <citation type="journal article" date="2011" name="Mol. Biol. Evol.">
        <title>Unity in variety--the pan-genome of the Chlamydiae.</title>
        <authorList>
            <person name="Collingro A."/>
            <person name="Tischler P."/>
            <person name="Weinmaier T."/>
            <person name="Penz T."/>
            <person name="Heinz E."/>
            <person name="Brunham R.C."/>
            <person name="Read T.D."/>
            <person name="Bavoil P.M."/>
            <person name="Sachse K."/>
            <person name="Kahane S."/>
            <person name="Friedman M.G."/>
            <person name="Rattei T."/>
            <person name="Myers G.S."/>
            <person name="Horn M."/>
        </authorList>
    </citation>
    <scope>NUCLEOTIDE SEQUENCE [LARGE SCALE GENOMIC DNA]</scope>
    <source>
        <strain evidence="7">ATCC VR-1471 / Z</strain>
    </source>
</reference>
<dbReference type="EC" id="3.5.4.3" evidence="6"/>
<dbReference type="STRING" id="331113.SNE_A10140"/>
<evidence type="ECO:0000256" key="4">
    <source>
        <dbReference type="ARBA" id="ARBA00022833"/>
    </source>
</evidence>
<dbReference type="InterPro" id="IPR032466">
    <property type="entry name" value="Metal_Hydrolase"/>
</dbReference>
<protein>
    <submittedName>
        <fullName evidence="6">Guanine deaminase</fullName>
        <ecNumber evidence="6">3.5.4.3</ecNumber>
    </submittedName>
</protein>